<dbReference type="SMART" id="SM01134">
    <property type="entry name" value="DeoRC"/>
    <property type="match status" value="1"/>
</dbReference>
<keyword evidence="4" id="KW-0238">DNA-binding</keyword>
<accession>A0A5B0EIX9</accession>
<evidence type="ECO:0000313" key="8">
    <source>
        <dbReference type="EMBL" id="KAA0978638.1"/>
    </source>
</evidence>
<dbReference type="Gene3D" id="1.10.10.10">
    <property type="entry name" value="Winged helix-like DNA-binding domain superfamily/Winged helix DNA-binding domain"/>
    <property type="match status" value="1"/>
</dbReference>
<dbReference type="InterPro" id="IPR018356">
    <property type="entry name" value="Tscrpt_reg_HTH_DeoR_CS"/>
</dbReference>
<dbReference type="Pfam" id="PF08220">
    <property type="entry name" value="HTH_DeoR"/>
    <property type="match status" value="1"/>
</dbReference>
<dbReference type="PRINTS" id="PR00037">
    <property type="entry name" value="HTHLACR"/>
</dbReference>
<dbReference type="InterPro" id="IPR036388">
    <property type="entry name" value="WH-like_DNA-bd_sf"/>
</dbReference>
<dbReference type="SUPFAM" id="SSF100950">
    <property type="entry name" value="NagB/RpiA/CoA transferase-like"/>
    <property type="match status" value="1"/>
</dbReference>
<proteinExistence type="predicted"/>
<keyword evidence="3" id="KW-0805">Transcription regulation</keyword>
<keyword evidence="2" id="KW-0678">Repressor</keyword>
<dbReference type="PANTHER" id="PTHR30363:SF4">
    <property type="entry name" value="GLYCEROL-3-PHOSPHATE REGULON REPRESSOR"/>
    <property type="match status" value="1"/>
</dbReference>
<dbReference type="InterPro" id="IPR014036">
    <property type="entry name" value="DeoR-like_C"/>
</dbReference>
<dbReference type="Gene3D" id="3.40.50.1360">
    <property type="match status" value="1"/>
</dbReference>
<feature type="domain" description="HTH deoR-type" evidence="7">
    <location>
        <begin position="3"/>
        <end position="58"/>
    </location>
</feature>
<evidence type="ECO:0000256" key="3">
    <source>
        <dbReference type="ARBA" id="ARBA00023015"/>
    </source>
</evidence>
<evidence type="ECO:0000313" key="9">
    <source>
        <dbReference type="Proteomes" id="UP000323856"/>
    </source>
</evidence>
<evidence type="ECO:0000256" key="5">
    <source>
        <dbReference type="ARBA" id="ARBA00023163"/>
    </source>
</evidence>
<comment type="function">
    <text evidence="6">Repressor of the lactose catabolism operon. Galactose-6-phosphate is the inducer.</text>
</comment>
<protein>
    <recommendedName>
        <fullName evidence="1">Lactose phosphotransferase system repressor</fullName>
    </recommendedName>
</protein>
<evidence type="ECO:0000259" key="7">
    <source>
        <dbReference type="PROSITE" id="PS51000"/>
    </source>
</evidence>
<dbReference type="InterPro" id="IPR050313">
    <property type="entry name" value="Carb_Metab_HTH_regulators"/>
</dbReference>
<dbReference type="RefSeq" id="WP_149618919.1">
    <property type="nucleotide sequence ID" value="NZ_VOBL01000004.1"/>
</dbReference>
<organism evidence="8 9">
    <name type="scientific">Paeniglutamicibacter gangotriensis</name>
    <dbReference type="NCBI Taxonomy" id="254787"/>
    <lineage>
        <taxon>Bacteria</taxon>
        <taxon>Bacillati</taxon>
        <taxon>Actinomycetota</taxon>
        <taxon>Actinomycetes</taxon>
        <taxon>Micrococcales</taxon>
        <taxon>Micrococcaceae</taxon>
        <taxon>Paeniglutamicibacter</taxon>
    </lineage>
</organism>
<dbReference type="InterPro" id="IPR036390">
    <property type="entry name" value="WH_DNA-bd_sf"/>
</dbReference>
<comment type="caution">
    <text evidence="8">The sequence shown here is derived from an EMBL/GenBank/DDBJ whole genome shotgun (WGS) entry which is preliminary data.</text>
</comment>
<evidence type="ECO:0000256" key="4">
    <source>
        <dbReference type="ARBA" id="ARBA00023125"/>
    </source>
</evidence>
<dbReference type="GO" id="GO:0003700">
    <property type="term" value="F:DNA-binding transcription factor activity"/>
    <property type="evidence" value="ECO:0007669"/>
    <property type="project" value="InterPro"/>
</dbReference>
<dbReference type="PROSITE" id="PS00894">
    <property type="entry name" value="HTH_DEOR_1"/>
    <property type="match status" value="1"/>
</dbReference>
<dbReference type="Pfam" id="PF00455">
    <property type="entry name" value="DeoRC"/>
    <property type="match status" value="1"/>
</dbReference>
<dbReference type="EMBL" id="VOBL01000004">
    <property type="protein sequence ID" value="KAA0978638.1"/>
    <property type="molecule type" value="Genomic_DNA"/>
</dbReference>
<dbReference type="Proteomes" id="UP000323856">
    <property type="component" value="Unassembled WGS sequence"/>
</dbReference>
<dbReference type="SUPFAM" id="SSF46785">
    <property type="entry name" value="Winged helix' DNA-binding domain"/>
    <property type="match status" value="1"/>
</dbReference>
<name>A0A5B0EIX9_9MICC</name>
<dbReference type="PROSITE" id="PS51000">
    <property type="entry name" value="HTH_DEOR_2"/>
    <property type="match status" value="1"/>
</dbReference>
<gene>
    <name evidence="8" type="ORF">FQ154_05255</name>
</gene>
<dbReference type="AlphaFoldDB" id="A0A5B0EIX9"/>
<dbReference type="PANTHER" id="PTHR30363">
    <property type="entry name" value="HTH-TYPE TRANSCRIPTIONAL REGULATOR SRLR-RELATED"/>
    <property type="match status" value="1"/>
</dbReference>
<dbReference type="InterPro" id="IPR001034">
    <property type="entry name" value="DeoR_HTH"/>
</dbReference>
<evidence type="ECO:0000256" key="6">
    <source>
        <dbReference type="ARBA" id="ARBA00024937"/>
    </source>
</evidence>
<dbReference type="OrthoDB" id="7688673at2"/>
<keyword evidence="5" id="KW-0804">Transcription</keyword>
<sequence length="249" mass="26753">MLISARQGSILRRIQETGDVSVQELADDLKVSPSTIRRDLNLLSAEGHLRRVHGGGSLDSDKIDFREVLARSSPAKEKIAHRAAELVQDGDVVLLDIGTTTAMLARALRGRKITVITSSMAVLDELRTDPEVELIILGGVLRRSYHSLVGSLTLASLANIRANISFLGCSGIREDTTVQDTTGIEVPVKQAILASSAKIVLLADETKFPGVGIRDVCTAERISTLVTSRGADQRTLEAFRTSGSEVELA</sequence>
<reference evidence="8 9" key="1">
    <citation type="submission" date="2019-07" db="EMBL/GenBank/DDBJ databases">
        <title>Analysis of the biochemical properties, biological activity and biotechnological potential of siderophores and biosurfactants produced by Antarctic psychrotolerant bacteria.</title>
        <authorList>
            <person name="Styczynski M."/>
            <person name="Krucon T."/>
            <person name="Decewicz P."/>
            <person name="Dziewit L."/>
        </authorList>
    </citation>
    <scope>NUCLEOTIDE SEQUENCE [LARGE SCALE GENOMIC DNA]</scope>
    <source>
        <strain evidence="8 9">ANT_H27</strain>
    </source>
</reference>
<dbReference type="InterPro" id="IPR037171">
    <property type="entry name" value="NagB/RpiA_transferase-like"/>
</dbReference>
<dbReference type="GO" id="GO:0003677">
    <property type="term" value="F:DNA binding"/>
    <property type="evidence" value="ECO:0007669"/>
    <property type="project" value="UniProtKB-KW"/>
</dbReference>
<evidence type="ECO:0000256" key="2">
    <source>
        <dbReference type="ARBA" id="ARBA00022491"/>
    </source>
</evidence>
<dbReference type="SMART" id="SM00420">
    <property type="entry name" value="HTH_DEOR"/>
    <property type="match status" value="1"/>
</dbReference>
<evidence type="ECO:0000256" key="1">
    <source>
        <dbReference type="ARBA" id="ARBA00021390"/>
    </source>
</evidence>